<organism evidence="1">
    <name type="scientific">Oryza sativa subsp. indica</name>
    <name type="common">Rice</name>
    <dbReference type="NCBI Taxonomy" id="39946"/>
    <lineage>
        <taxon>Eukaryota</taxon>
        <taxon>Viridiplantae</taxon>
        <taxon>Streptophyta</taxon>
        <taxon>Embryophyta</taxon>
        <taxon>Tracheophyta</taxon>
        <taxon>Spermatophyta</taxon>
        <taxon>Magnoliopsida</taxon>
        <taxon>Liliopsida</taxon>
        <taxon>Poales</taxon>
        <taxon>Poaceae</taxon>
        <taxon>BOP clade</taxon>
        <taxon>Oryzoideae</taxon>
        <taxon>Oryzeae</taxon>
        <taxon>Oryzinae</taxon>
        <taxon>Oryza</taxon>
        <taxon>Oryza sativa</taxon>
    </lineage>
</organism>
<proteinExistence type="predicted"/>
<evidence type="ECO:0000313" key="1">
    <source>
        <dbReference type="EMBL" id="BAI39835.1"/>
    </source>
</evidence>
<dbReference type="EMBL" id="AP009088">
    <property type="protein sequence ID" value="BAI39835.1"/>
    <property type="molecule type" value="Genomic_DNA"/>
</dbReference>
<sequence>MARTAATRAQPSRQEKVAVVACLKVEGEGKGEKWNHLNEAELVAQGFGLQSSGEGDRTMALMARRGRERGGESLRSSVCVWGRKRKPVEHVEGSNW</sequence>
<dbReference type="AlphaFoldDB" id="C8TFB3"/>
<gene>
    <name evidence="1" type="primary">K0116D04.9</name>
    <name evidence="2" type="synonym">K0413C07.40</name>
</gene>
<reference evidence="1" key="1">
    <citation type="journal article" date="2009" name="Plant J.">
        <title>Comparative analysis of complete orthologous centromeres from two subspecies of rice reveals rapid variation of centromere organization and structure.</title>
        <authorList>
            <person name="Wu J."/>
            <person name="Fujisawa M."/>
            <person name="Tian Z."/>
            <person name="Yamagata H."/>
            <person name="Kamiya K."/>
            <person name="Shibata M."/>
            <person name="Hosokawa S."/>
            <person name="Ito Y."/>
            <person name="Hamada M."/>
            <person name="Katagiri S."/>
            <person name="Kurita K."/>
            <person name="Yamamoto M."/>
            <person name="Kikuta A."/>
            <person name="Machita K."/>
            <person name="Karasawa W."/>
            <person name="Kanamori H."/>
            <person name="Namiki N."/>
            <person name="Mizuno H."/>
            <person name="Ma J."/>
            <person name="Sasaki T."/>
            <person name="Matsumoto T."/>
        </authorList>
    </citation>
    <scope>NUCLEOTIDE SEQUENCE</scope>
</reference>
<protein>
    <submittedName>
        <fullName evidence="1">Uncharacterized protein K0116D04.9</fullName>
    </submittedName>
    <submittedName>
        <fullName evidence="2">Uncharacterized protein K0413C07.40</fullName>
    </submittedName>
</protein>
<accession>C8TFB3</accession>
<dbReference type="EMBL" id="AP009093">
    <property type="protein sequence ID" value="BAI39966.1"/>
    <property type="molecule type" value="Genomic_DNA"/>
</dbReference>
<evidence type="ECO:0000313" key="2">
    <source>
        <dbReference type="EMBL" id="BAI39966.1"/>
    </source>
</evidence>
<name>C8TFB3_ORYSI</name>